<feature type="compositionally biased region" description="Low complexity" evidence="9">
    <location>
        <begin position="22"/>
        <end position="31"/>
    </location>
</feature>
<sequence>MSLDISDRDKPPTAMSFLEQQASAASAAPSSTFTGKMDEPIIMTAVQHPLRNQHPGATAAPAHDLEQDAEPESQRVSGSFKGKDGKDPNHHHQDRPPNFGATDGEEGNNYDRARVKIEPTGWALAVMGYRALGVVYGDLGTSPLYVLNGIFPADGPIPSQEDVIGIISCIVWIFTIVVILKYALIVLNFGTGEGEGGTFALYQGLFPKSQIDDENDAGARTRALTFISTKSLHSNRSDRRDALLKYSWVKPALLALALFGSALTLADGVLTPAVSVISAAEGLAIVDTSLTRGDIDGISIAILLVLIAIQSLGVRKLGFIFSPAVLAWMFFLFVTGVINVVSFPGIWRAWDPSRAIMYFVRTGNFDAFAGVLLSVTGTEALFAAIGQLSVRAIRTPLICIVYPSLMLAYLGQGAKLIDNPAAVLPNIFYLSVPGGQNSGAYWIGFITGLLATIIASQALLSASFSIVGQLSHMRCLPPMRMIHTSESDMGPVYVPVVNIALGIGIVIAVAAFESSARLLNAYGFSVSSVMIVTTIEIALQIYYVKRKPLILAVLFCIGFGFVDALLWGATLKKIPHGAWFSFAIGLTLWIGMMFYSWATSLVSKFDAANRIPLSSLLRGAPTASASAQLSRSTTNKSGAGAGAEEDEDEDEAMLHAQRFDVDADLILASLDGTTKRMKRMPVAAVFWKPAGGPGVPHAFAHFLSRYPAAPQVVVFLSLRVLAVPRIPRSHRILVSKTRRFAGFYGVTLRLGYLDEFDLKEFSTDLIQEIYALEKSIGPERGPLLSARRRRLRAQRPQALNQLHSEAVAMEAAENSYSNSDDAEVEAEFTHRLETILAAGECTTHVYPSYYVLARPLAGSLRQQQERVRAGTGVDSPEIGGKGNGQSMADKMAVLRALPITAVDYVRAFLLEEIYRRVLGIFKEEDGPFSAREEVVRVQVSASV</sequence>
<feature type="transmembrane region" description="Helical" evidence="10">
    <location>
        <begin position="392"/>
        <end position="410"/>
    </location>
</feature>
<keyword evidence="2" id="KW-0813">Transport</keyword>
<dbReference type="EMBL" id="JAPDMQ010000264">
    <property type="protein sequence ID" value="KAK0528745.1"/>
    <property type="molecule type" value="Genomic_DNA"/>
</dbReference>
<feature type="transmembrane region" description="Helical" evidence="10">
    <location>
        <begin position="440"/>
        <end position="471"/>
    </location>
</feature>
<proteinExistence type="predicted"/>
<evidence type="ECO:0000259" key="11">
    <source>
        <dbReference type="Pfam" id="PF02705"/>
    </source>
</evidence>
<feature type="region of interest" description="Disordered" evidence="9">
    <location>
        <begin position="627"/>
        <end position="647"/>
    </location>
</feature>
<dbReference type="Pfam" id="PF02705">
    <property type="entry name" value="K_trans"/>
    <property type="match status" value="1"/>
</dbReference>
<dbReference type="InterPro" id="IPR053951">
    <property type="entry name" value="K_trans_N"/>
</dbReference>
<keyword evidence="8 10" id="KW-0472">Membrane</keyword>
<evidence type="ECO:0000256" key="2">
    <source>
        <dbReference type="ARBA" id="ARBA00022448"/>
    </source>
</evidence>
<evidence type="ECO:0000256" key="10">
    <source>
        <dbReference type="SAM" id="Phobius"/>
    </source>
</evidence>
<evidence type="ECO:0000256" key="4">
    <source>
        <dbReference type="ARBA" id="ARBA00022692"/>
    </source>
</evidence>
<dbReference type="InterPro" id="IPR003855">
    <property type="entry name" value="K+_transporter"/>
</dbReference>
<reference evidence="13" key="1">
    <citation type="journal article" date="2023" name="PhytoFront">
        <title>Draft Genome Resources of Seven Strains of Tilletia horrida, Causal Agent of Kernel Smut of Rice.</title>
        <authorList>
            <person name="Khanal S."/>
            <person name="Antony Babu S."/>
            <person name="Zhou X.G."/>
        </authorList>
    </citation>
    <scope>NUCLEOTIDE SEQUENCE</scope>
    <source>
        <strain evidence="13">TX3</strain>
    </source>
</reference>
<feature type="domain" description="K+ potassium transporter integral membrane" evidence="11">
    <location>
        <begin position="129"/>
        <end position="617"/>
    </location>
</feature>
<comment type="subcellular location">
    <subcellularLocation>
        <location evidence="1">Membrane</location>
        <topology evidence="1">Multi-pass membrane protein</topology>
    </subcellularLocation>
</comment>
<accession>A0AAN6JJV6</accession>
<evidence type="ECO:0008006" key="15">
    <source>
        <dbReference type="Google" id="ProtNLM"/>
    </source>
</evidence>
<feature type="transmembrane region" description="Helical" evidence="10">
    <location>
        <begin position="297"/>
        <end position="314"/>
    </location>
</feature>
<keyword evidence="6 10" id="KW-1133">Transmembrane helix</keyword>
<keyword evidence="14" id="KW-1185">Reference proteome</keyword>
<dbReference type="PANTHER" id="PTHR30540">
    <property type="entry name" value="OSMOTIC STRESS POTASSIUM TRANSPORTER"/>
    <property type="match status" value="1"/>
</dbReference>
<dbReference type="AlphaFoldDB" id="A0AAN6JJV6"/>
<comment type="caution">
    <text evidence="13">The sequence shown here is derived from an EMBL/GenBank/DDBJ whole genome shotgun (WGS) entry which is preliminary data.</text>
</comment>
<keyword evidence="5" id="KW-0630">Potassium</keyword>
<feature type="transmembrane region" description="Helical" evidence="10">
    <location>
        <begin position="367"/>
        <end position="385"/>
    </location>
</feature>
<feature type="transmembrane region" description="Helical" evidence="10">
    <location>
        <begin position="253"/>
        <end position="277"/>
    </location>
</feature>
<feature type="transmembrane region" description="Helical" evidence="10">
    <location>
        <begin position="326"/>
        <end position="347"/>
    </location>
</feature>
<evidence type="ECO:0000259" key="12">
    <source>
        <dbReference type="Pfam" id="PF22776"/>
    </source>
</evidence>
<dbReference type="InterPro" id="IPR053952">
    <property type="entry name" value="K_trans_C"/>
</dbReference>
<feature type="domain" description="K+ potassium transporter C-terminal" evidence="12">
    <location>
        <begin position="684"/>
        <end position="767"/>
    </location>
</feature>
<feature type="compositionally biased region" description="Basic and acidic residues" evidence="9">
    <location>
        <begin position="81"/>
        <end position="95"/>
    </location>
</feature>
<evidence type="ECO:0000256" key="8">
    <source>
        <dbReference type="ARBA" id="ARBA00023136"/>
    </source>
</evidence>
<feature type="transmembrane region" description="Helical" evidence="10">
    <location>
        <begin position="518"/>
        <end position="542"/>
    </location>
</feature>
<gene>
    <name evidence="13" type="ORF">OC842_004461</name>
</gene>
<name>A0AAN6JJV6_9BASI</name>
<feature type="transmembrane region" description="Helical" evidence="10">
    <location>
        <begin position="492"/>
        <end position="512"/>
    </location>
</feature>
<evidence type="ECO:0000313" key="14">
    <source>
        <dbReference type="Proteomes" id="UP001176521"/>
    </source>
</evidence>
<evidence type="ECO:0000256" key="7">
    <source>
        <dbReference type="ARBA" id="ARBA00023065"/>
    </source>
</evidence>
<dbReference type="GO" id="GO:0015079">
    <property type="term" value="F:potassium ion transmembrane transporter activity"/>
    <property type="evidence" value="ECO:0007669"/>
    <property type="project" value="InterPro"/>
</dbReference>
<dbReference type="Proteomes" id="UP001176521">
    <property type="component" value="Unassembled WGS sequence"/>
</dbReference>
<organism evidence="13 14">
    <name type="scientific">Tilletia horrida</name>
    <dbReference type="NCBI Taxonomy" id="155126"/>
    <lineage>
        <taxon>Eukaryota</taxon>
        <taxon>Fungi</taxon>
        <taxon>Dikarya</taxon>
        <taxon>Basidiomycota</taxon>
        <taxon>Ustilaginomycotina</taxon>
        <taxon>Exobasidiomycetes</taxon>
        <taxon>Tilletiales</taxon>
        <taxon>Tilletiaceae</taxon>
        <taxon>Tilletia</taxon>
    </lineage>
</organism>
<dbReference type="Pfam" id="PF22776">
    <property type="entry name" value="K_trans_C"/>
    <property type="match status" value="1"/>
</dbReference>
<protein>
    <recommendedName>
        <fullName evidence="15">Potassium transporter</fullName>
    </recommendedName>
</protein>
<keyword evidence="4 10" id="KW-0812">Transmembrane</keyword>
<feature type="transmembrane region" description="Helical" evidence="10">
    <location>
        <begin position="549"/>
        <end position="570"/>
    </location>
</feature>
<evidence type="ECO:0000256" key="9">
    <source>
        <dbReference type="SAM" id="MobiDB-lite"/>
    </source>
</evidence>
<evidence type="ECO:0000256" key="1">
    <source>
        <dbReference type="ARBA" id="ARBA00004141"/>
    </source>
</evidence>
<evidence type="ECO:0000256" key="6">
    <source>
        <dbReference type="ARBA" id="ARBA00022989"/>
    </source>
</evidence>
<keyword evidence="7" id="KW-0406">Ion transport</keyword>
<feature type="transmembrane region" description="Helical" evidence="10">
    <location>
        <begin position="163"/>
        <end position="184"/>
    </location>
</feature>
<dbReference type="PANTHER" id="PTHR30540:SF83">
    <property type="entry name" value="K+ POTASSIUM TRANSPORTER"/>
    <property type="match status" value="1"/>
</dbReference>
<dbReference type="GO" id="GO:0016020">
    <property type="term" value="C:membrane"/>
    <property type="evidence" value="ECO:0007669"/>
    <property type="project" value="UniProtKB-SubCell"/>
</dbReference>
<keyword evidence="3" id="KW-0633">Potassium transport</keyword>
<feature type="compositionally biased region" description="Basic and acidic residues" evidence="9">
    <location>
        <begin position="1"/>
        <end position="11"/>
    </location>
</feature>
<evidence type="ECO:0000256" key="3">
    <source>
        <dbReference type="ARBA" id="ARBA00022538"/>
    </source>
</evidence>
<feature type="transmembrane region" description="Helical" evidence="10">
    <location>
        <begin position="576"/>
        <end position="595"/>
    </location>
</feature>
<evidence type="ECO:0000256" key="5">
    <source>
        <dbReference type="ARBA" id="ARBA00022958"/>
    </source>
</evidence>
<evidence type="ECO:0000313" key="13">
    <source>
        <dbReference type="EMBL" id="KAK0528745.1"/>
    </source>
</evidence>
<feature type="region of interest" description="Disordered" evidence="9">
    <location>
        <begin position="1"/>
        <end position="108"/>
    </location>
</feature>
<feature type="compositionally biased region" description="Polar residues" evidence="9">
    <location>
        <begin position="627"/>
        <end position="637"/>
    </location>
</feature>